<evidence type="ECO:0000256" key="3">
    <source>
        <dbReference type="ARBA" id="ARBA00022598"/>
    </source>
</evidence>
<evidence type="ECO:0000256" key="6">
    <source>
        <dbReference type="ARBA" id="ARBA00022833"/>
    </source>
</evidence>
<dbReference type="Gene3D" id="3.30.1740.10">
    <property type="entry name" value="Zinc finger, PARP-type"/>
    <property type="match status" value="1"/>
</dbReference>
<keyword evidence="4" id="KW-0479">Metal-binding</keyword>
<keyword evidence="6" id="KW-0862">Zinc</keyword>
<organism evidence="9">
    <name type="scientific">Notodromas monacha</name>
    <dbReference type="NCBI Taxonomy" id="399045"/>
    <lineage>
        <taxon>Eukaryota</taxon>
        <taxon>Metazoa</taxon>
        <taxon>Ecdysozoa</taxon>
        <taxon>Arthropoda</taxon>
        <taxon>Crustacea</taxon>
        <taxon>Oligostraca</taxon>
        <taxon>Ostracoda</taxon>
        <taxon>Podocopa</taxon>
        <taxon>Podocopida</taxon>
        <taxon>Cypridocopina</taxon>
        <taxon>Cypridoidea</taxon>
        <taxon>Cyprididae</taxon>
        <taxon>Notodromas</taxon>
    </lineage>
</organism>
<reference evidence="9" key="1">
    <citation type="submission" date="2020-11" db="EMBL/GenBank/DDBJ databases">
        <authorList>
            <person name="Tran Van P."/>
        </authorList>
    </citation>
    <scope>NUCLEOTIDE SEQUENCE</scope>
</reference>
<dbReference type="GO" id="GO:0003677">
    <property type="term" value="F:DNA binding"/>
    <property type="evidence" value="ECO:0007669"/>
    <property type="project" value="InterPro"/>
</dbReference>
<dbReference type="EMBL" id="OA883890">
    <property type="protein sequence ID" value="CAD7279920.1"/>
    <property type="molecule type" value="Genomic_DNA"/>
</dbReference>
<dbReference type="Proteomes" id="UP000678499">
    <property type="component" value="Unassembled WGS sequence"/>
</dbReference>
<evidence type="ECO:0000256" key="2">
    <source>
        <dbReference type="ARBA" id="ARBA00007572"/>
    </source>
</evidence>
<dbReference type="AlphaFoldDB" id="A0A7R9BQY9"/>
<dbReference type="EMBL" id="CAJPEX010001853">
    <property type="protein sequence ID" value="CAG0920072.1"/>
    <property type="molecule type" value="Genomic_DNA"/>
</dbReference>
<comment type="subcellular location">
    <subcellularLocation>
        <location evidence="1">Nucleus</location>
    </subcellularLocation>
</comment>
<evidence type="ECO:0000256" key="5">
    <source>
        <dbReference type="ARBA" id="ARBA00022771"/>
    </source>
</evidence>
<dbReference type="PANTHER" id="PTHR45674:SF9">
    <property type="entry name" value="DNA LIGASE 3"/>
    <property type="match status" value="1"/>
</dbReference>
<dbReference type="OrthoDB" id="206088at2759"/>
<dbReference type="GO" id="GO:0008270">
    <property type="term" value="F:zinc ion binding"/>
    <property type="evidence" value="ECO:0007669"/>
    <property type="project" value="UniProtKB-KW"/>
</dbReference>
<dbReference type="InterPro" id="IPR036957">
    <property type="entry name" value="Znf_PARP_sf"/>
</dbReference>
<dbReference type="GO" id="GO:0006273">
    <property type="term" value="P:lagging strand elongation"/>
    <property type="evidence" value="ECO:0007669"/>
    <property type="project" value="TreeGrafter"/>
</dbReference>
<evidence type="ECO:0000256" key="1">
    <source>
        <dbReference type="ARBA" id="ARBA00004123"/>
    </source>
</evidence>
<keyword evidence="10" id="KW-1185">Reference proteome</keyword>
<evidence type="ECO:0000259" key="8">
    <source>
        <dbReference type="PROSITE" id="PS50064"/>
    </source>
</evidence>
<dbReference type="GO" id="GO:0070421">
    <property type="term" value="C:DNA ligase III-XRCC1 complex"/>
    <property type="evidence" value="ECO:0007669"/>
    <property type="project" value="TreeGrafter"/>
</dbReference>
<keyword evidence="3" id="KW-0436">Ligase</keyword>
<evidence type="ECO:0000256" key="7">
    <source>
        <dbReference type="ARBA" id="ARBA00023242"/>
    </source>
</evidence>
<name>A0A7R9BQY9_9CRUS</name>
<gene>
    <name evidence="9" type="ORF">NMOB1V02_LOCUS7584</name>
</gene>
<dbReference type="InterPro" id="IPR050191">
    <property type="entry name" value="ATP-dep_DNA_ligase"/>
</dbReference>
<keyword evidence="5" id="KW-0863">Zinc-finger</keyword>
<dbReference type="GO" id="GO:0003910">
    <property type="term" value="F:DNA ligase (ATP) activity"/>
    <property type="evidence" value="ECO:0007669"/>
    <property type="project" value="TreeGrafter"/>
</dbReference>
<dbReference type="Pfam" id="PF00645">
    <property type="entry name" value="zf-PARP"/>
    <property type="match status" value="1"/>
</dbReference>
<dbReference type="PROSITE" id="PS00347">
    <property type="entry name" value="ZF_PARP_1"/>
    <property type="match status" value="1"/>
</dbReference>
<protein>
    <recommendedName>
        <fullName evidence="8">PARP-type domain-containing protein</fullName>
    </recommendedName>
</protein>
<proteinExistence type="inferred from homology"/>
<evidence type="ECO:0000313" key="10">
    <source>
        <dbReference type="Proteomes" id="UP000678499"/>
    </source>
</evidence>
<evidence type="ECO:0000313" key="9">
    <source>
        <dbReference type="EMBL" id="CAD7279920.1"/>
    </source>
</evidence>
<dbReference type="PANTHER" id="PTHR45674">
    <property type="entry name" value="DNA LIGASE 1/3 FAMILY MEMBER"/>
    <property type="match status" value="1"/>
</dbReference>
<keyword evidence="7" id="KW-0539">Nucleus</keyword>
<feature type="domain" description="PARP-type" evidence="8">
    <location>
        <begin position="65"/>
        <end position="156"/>
    </location>
</feature>
<evidence type="ECO:0000256" key="4">
    <source>
        <dbReference type="ARBA" id="ARBA00022723"/>
    </source>
</evidence>
<sequence>MGNASRCAIKLSRHQLLRDPENFLTFFLSSSPFRQPFPATFRLPQLHSGKILVMSDAEGESQKPFCVEYANSGRAGCKKCKQKIDKGAMRIGKLAPNPFSEGLMKQWFHPQCIFEAFLKQRATTARIRDLNEDVDGVDALKSEDRDSLNELIDRKSRFFL</sequence>
<dbReference type="SMART" id="SM01336">
    <property type="entry name" value="zf-PARP"/>
    <property type="match status" value="1"/>
</dbReference>
<accession>A0A7R9BQY9</accession>
<dbReference type="InterPro" id="IPR001510">
    <property type="entry name" value="Znf_PARP"/>
</dbReference>
<comment type="similarity">
    <text evidence="2">Belongs to the ATP-dependent DNA ligase family.</text>
</comment>
<dbReference type="GO" id="GO:0006302">
    <property type="term" value="P:double-strand break repair"/>
    <property type="evidence" value="ECO:0007669"/>
    <property type="project" value="TreeGrafter"/>
</dbReference>
<dbReference type="PROSITE" id="PS50064">
    <property type="entry name" value="ZF_PARP_2"/>
    <property type="match status" value="1"/>
</dbReference>
<dbReference type="SUPFAM" id="SSF57716">
    <property type="entry name" value="Glucocorticoid receptor-like (DNA-binding domain)"/>
    <property type="match status" value="1"/>
</dbReference>